<dbReference type="STRING" id="1168034.FH5T_12155"/>
<dbReference type="HAMAP" id="MF_00163">
    <property type="entry name" value="Pep_deformylase"/>
    <property type="match status" value="1"/>
</dbReference>
<comment type="function">
    <text evidence="4">Removes the formyl group from the N-terminal Met of newly synthesized proteins. Requires at least a dipeptide for an efficient rate of reaction. N-terminal L-methionine is a prerequisite for activity but the enzyme has broad specificity at other positions.</text>
</comment>
<dbReference type="NCBIfam" id="NF001159">
    <property type="entry name" value="PRK00150.1-3"/>
    <property type="match status" value="1"/>
</dbReference>
<comment type="catalytic activity">
    <reaction evidence="4">
        <text>N-terminal N-formyl-L-methionyl-[peptide] + H2O = N-terminal L-methionyl-[peptide] + formate</text>
        <dbReference type="Rhea" id="RHEA:24420"/>
        <dbReference type="Rhea" id="RHEA-COMP:10639"/>
        <dbReference type="Rhea" id="RHEA-COMP:10640"/>
        <dbReference type="ChEBI" id="CHEBI:15377"/>
        <dbReference type="ChEBI" id="CHEBI:15740"/>
        <dbReference type="ChEBI" id="CHEBI:49298"/>
        <dbReference type="ChEBI" id="CHEBI:64731"/>
        <dbReference type="EC" id="3.5.1.88"/>
    </reaction>
</comment>
<dbReference type="OrthoDB" id="9784988at2"/>
<dbReference type="GO" id="GO:0046872">
    <property type="term" value="F:metal ion binding"/>
    <property type="evidence" value="ECO:0007669"/>
    <property type="project" value="UniProtKB-KW"/>
</dbReference>
<reference evidence="5 7" key="1">
    <citation type="submission" date="2014-03" db="EMBL/GenBank/DDBJ databases">
        <title>Complete genome sequence of a deeply braunched marine Bacteroidia bacterium Draconibacterium orientale type strain FH5T.</title>
        <authorList>
            <person name="Li X."/>
            <person name="Wang X."/>
            <person name="Xie Z."/>
            <person name="Du Z."/>
            <person name="Chen G."/>
        </authorList>
    </citation>
    <scope>NUCLEOTIDE SEQUENCE [LARGE SCALE GENOMIC DNA]</scope>
    <source>
        <strain evidence="5 7">FH5</strain>
    </source>
</reference>
<dbReference type="Proteomes" id="UP000181981">
    <property type="component" value="Unassembled WGS sequence"/>
</dbReference>
<feature type="binding site" evidence="4">
    <location>
        <position position="144"/>
    </location>
    <ligand>
        <name>Fe cation</name>
        <dbReference type="ChEBI" id="CHEBI:24875"/>
    </ligand>
</feature>
<dbReference type="SUPFAM" id="SSF56420">
    <property type="entry name" value="Peptide deformylase"/>
    <property type="match status" value="1"/>
</dbReference>
<accession>X5DBB4</accession>
<evidence type="ECO:0000313" key="5">
    <source>
        <dbReference type="EMBL" id="AHW60108.1"/>
    </source>
</evidence>
<dbReference type="CDD" id="cd00487">
    <property type="entry name" value="Pep_deformylase"/>
    <property type="match status" value="1"/>
</dbReference>
<dbReference type="Proteomes" id="UP000023772">
    <property type="component" value="Chromosome"/>
</dbReference>
<dbReference type="EC" id="3.5.1.88" evidence="4"/>
<dbReference type="EMBL" id="FOHT01000018">
    <property type="protein sequence ID" value="SET61903.1"/>
    <property type="molecule type" value="Genomic_DNA"/>
</dbReference>
<dbReference type="Pfam" id="PF01327">
    <property type="entry name" value="Pep_deformylase"/>
    <property type="match status" value="1"/>
</dbReference>
<evidence type="ECO:0000313" key="7">
    <source>
        <dbReference type="Proteomes" id="UP000023772"/>
    </source>
</evidence>
<protein>
    <recommendedName>
        <fullName evidence="4">Peptide deformylase</fullName>
        <shortName evidence="4">PDF</shortName>
        <ecNumber evidence="4">3.5.1.88</ecNumber>
    </recommendedName>
    <alternativeName>
        <fullName evidence="4">Polypeptide deformylase</fullName>
    </alternativeName>
</protein>
<keyword evidence="2 4" id="KW-0479">Metal-binding</keyword>
<evidence type="ECO:0000256" key="1">
    <source>
        <dbReference type="ARBA" id="ARBA00010759"/>
    </source>
</evidence>
<feature type="binding site" evidence="4">
    <location>
        <position position="98"/>
    </location>
    <ligand>
        <name>Fe cation</name>
        <dbReference type="ChEBI" id="CHEBI:24875"/>
    </ligand>
</feature>
<evidence type="ECO:0000313" key="6">
    <source>
        <dbReference type="EMBL" id="SET61903.1"/>
    </source>
</evidence>
<evidence type="ECO:0000256" key="2">
    <source>
        <dbReference type="ARBA" id="ARBA00022723"/>
    </source>
</evidence>
<dbReference type="PANTHER" id="PTHR10458">
    <property type="entry name" value="PEPTIDE DEFORMYLASE"/>
    <property type="match status" value="1"/>
</dbReference>
<dbReference type="InterPro" id="IPR036821">
    <property type="entry name" value="Peptide_deformylase_sf"/>
</dbReference>
<dbReference type="NCBIfam" id="TIGR00079">
    <property type="entry name" value="pept_deformyl"/>
    <property type="match status" value="1"/>
</dbReference>
<keyword evidence="4" id="KW-0648">Protein biosynthesis</keyword>
<dbReference type="PIRSF" id="PIRSF004749">
    <property type="entry name" value="Pep_def"/>
    <property type="match status" value="1"/>
</dbReference>
<keyword evidence="3 4" id="KW-0378">Hydrolase</keyword>
<feature type="active site" evidence="4">
    <location>
        <position position="141"/>
    </location>
</feature>
<organism evidence="6 8">
    <name type="scientific">Draconibacterium orientale</name>
    <dbReference type="NCBI Taxonomy" id="1168034"/>
    <lineage>
        <taxon>Bacteria</taxon>
        <taxon>Pseudomonadati</taxon>
        <taxon>Bacteroidota</taxon>
        <taxon>Bacteroidia</taxon>
        <taxon>Marinilabiliales</taxon>
        <taxon>Prolixibacteraceae</taxon>
        <taxon>Draconibacterium</taxon>
    </lineage>
</organism>
<dbReference type="InterPro" id="IPR023635">
    <property type="entry name" value="Peptide_deformylase"/>
</dbReference>
<dbReference type="AlphaFoldDB" id="X5DBB4"/>
<reference evidence="6 8" key="2">
    <citation type="submission" date="2016-10" db="EMBL/GenBank/DDBJ databases">
        <authorList>
            <person name="de Groot N.N."/>
        </authorList>
    </citation>
    <scope>NUCLEOTIDE SEQUENCE [LARGE SCALE GENOMIC DNA]</scope>
    <source>
        <strain evidence="6 8">DSM 25947</strain>
    </source>
</reference>
<dbReference type="HOGENOM" id="CLU_061901_2_0_10"/>
<keyword evidence="4" id="KW-0408">Iron</keyword>
<dbReference type="Gene3D" id="3.90.45.10">
    <property type="entry name" value="Peptide deformylase"/>
    <property type="match status" value="1"/>
</dbReference>
<dbReference type="eggNOG" id="COG0242">
    <property type="taxonomic scope" value="Bacteria"/>
</dbReference>
<comment type="similarity">
    <text evidence="1 4">Belongs to the polypeptide deformylase family.</text>
</comment>
<comment type="cofactor">
    <cofactor evidence="4">
        <name>Fe(2+)</name>
        <dbReference type="ChEBI" id="CHEBI:29033"/>
    </cofactor>
    <text evidence="4">Binds 1 Fe(2+) ion.</text>
</comment>
<dbReference type="PANTHER" id="PTHR10458:SF22">
    <property type="entry name" value="PEPTIDE DEFORMYLASE"/>
    <property type="match status" value="1"/>
</dbReference>
<name>X5DBB4_9BACT</name>
<dbReference type="GO" id="GO:0042586">
    <property type="term" value="F:peptide deformylase activity"/>
    <property type="evidence" value="ECO:0007669"/>
    <property type="project" value="UniProtKB-UniRule"/>
</dbReference>
<dbReference type="PRINTS" id="PR01576">
    <property type="entry name" value="PDEFORMYLASE"/>
</dbReference>
<evidence type="ECO:0000313" key="8">
    <source>
        <dbReference type="Proteomes" id="UP000181981"/>
    </source>
</evidence>
<keyword evidence="7" id="KW-1185">Reference proteome</keyword>
<sequence length="184" mass="21282">MKYPVTVYGDPLLRKKAQTIEKDHPKLDEIIENMWETMYYSDGVGLAAPQVGLSIRLFVIDASSGADEEPELEGFKKVFINPQIIETKGDEWTMNEGCLSLPEIREDVDRPDEVTIKYLDENFEEHTETYKGFAGRVIQHEYDHLEGILFVDYLSPLRKRLLKSKLIAISKGKVRPHYRIKVPR</sequence>
<proteinExistence type="inferred from homology"/>
<evidence type="ECO:0000256" key="4">
    <source>
        <dbReference type="HAMAP-Rule" id="MF_00163"/>
    </source>
</evidence>
<dbReference type="GO" id="GO:0006412">
    <property type="term" value="P:translation"/>
    <property type="evidence" value="ECO:0007669"/>
    <property type="project" value="UniProtKB-UniRule"/>
</dbReference>
<evidence type="ECO:0000256" key="3">
    <source>
        <dbReference type="ARBA" id="ARBA00022801"/>
    </source>
</evidence>
<dbReference type="EMBL" id="CP007451">
    <property type="protein sequence ID" value="AHW60108.1"/>
    <property type="molecule type" value="Genomic_DNA"/>
</dbReference>
<dbReference type="RefSeq" id="WP_038558640.1">
    <property type="nucleotide sequence ID" value="NZ_FOHT01000018.1"/>
</dbReference>
<gene>
    <name evidence="4" type="primary">def</name>
    <name evidence="5" type="ORF">FH5T_12155</name>
    <name evidence="6" type="ORF">SAMN05444285_1187</name>
</gene>
<dbReference type="KEGG" id="dori:FH5T_12155"/>
<feature type="binding site" evidence="4">
    <location>
        <position position="140"/>
    </location>
    <ligand>
        <name>Fe cation</name>
        <dbReference type="ChEBI" id="CHEBI:24875"/>
    </ligand>
</feature>